<dbReference type="OrthoDB" id="1921208at2759"/>
<comment type="caution">
    <text evidence="1">The sequence shown here is derived from an EMBL/GenBank/DDBJ whole genome shotgun (WGS) entry which is preliminary data.</text>
</comment>
<protein>
    <submittedName>
        <fullName evidence="1">Uncharacterized protein</fullName>
    </submittedName>
</protein>
<accession>A0A9P7YH78</accession>
<feature type="non-terminal residue" evidence="1">
    <location>
        <position position="1"/>
    </location>
</feature>
<proteinExistence type="predicted"/>
<evidence type="ECO:0000313" key="1">
    <source>
        <dbReference type="EMBL" id="KAG9232953.1"/>
    </source>
</evidence>
<dbReference type="EMBL" id="MU251522">
    <property type="protein sequence ID" value="KAG9232953.1"/>
    <property type="molecule type" value="Genomic_DNA"/>
</dbReference>
<dbReference type="AlphaFoldDB" id="A0A9P7YH78"/>
<reference evidence="1" key="1">
    <citation type="journal article" date="2021" name="IMA Fungus">
        <title>Genomic characterization of three marine fungi, including Emericellopsis atlantica sp. nov. with signatures of a generalist lifestyle and marine biomass degradation.</title>
        <authorList>
            <person name="Hagestad O.C."/>
            <person name="Hou L."/>
            <person name="Andersen J.H."/>
            <person name="Hansen E.H."/>
            <person name="Altermark B."/>
            <person name="Li C."/>
            <person name="Kuhnert E."/>
            <person name="Cox R.J."/>
            <person name="Crous P.W."/>
            <person name="Spatafora J.W."/>
            <person name="Lail K."/>
            <person name="Amirebrahimi M."/>
            <person name="Lipzen A."/>
            <person name="Pangilinan J."/>
            <person name="Andreopoulos W."/>
            <person name="Hayes R.D."/>
            <person name="Ng V."/>
            <person name="Grigoriev I.V."/>
            <person name="Jackson S.A."/>
            <person name="Sutton T.D.S."/>
            <person name="Dobson A.D.W."/>
            <person name="Rama T."/>
        </authorList>
    </citation>
    <scope>NUCLEOTIDE SEQUENCE</scope>
    <source>
        <strain evidence="1">TRa018bII</strain>
    </source>
</reference>
<keyword evidence="2" id="KW-1185">Reference proteome</keyword>
<evidence type="ECO:0000313" key="2">
    <source>
        <dbReference type="Proteomes" id="UP000824998"/>
    </source>
</evidence>
<sequence>FRFAFNDLVLKNKREKGGDLITANRKTFSTLVGTRSSIVVGFLKGYSFNTPYVYSRATKL</sequence>
<organism evidence="1 2">
    <name type="scientific">Amylocarpus encephaloides</name>
    <dbReference type="NCBI Taxonomy" id="45428"/>
    <lineage>
        <taxon>Eukaryota</taxon>
        <taxon>Fungi</taxon>
        <taxon>Dikarya</taxon>
        <taxon>Ascomycota</taxon>
        <taxon>Pezizomycotina</taxon>
        <taxon>Leotiomycetes</taxon>
        <taxon>Helotiales</taxon>
        <taxon>Helotiales incertae sedis</taxon>
        <taxon>Amylocarpus</taxon>
    </lineage>
</organism>
<name>A0A9P7YH78_9HELO</name>
<dbReference type="Proteomes" id="UP000824998">
    <property type="component" value="Unassembled WGS sequence"/>
</dbReference>
<gene>
    <name evidence="1" type="ORF">BJ875DRAFT_379591</name>
</gene>